<gene>
    <name evidence="1" type="ORF">MJG53_016681</name>
</gene>
<evidence type="ECO:0000313" key="2">
    <source>
        <dbReference type="Proteomes" id="UP001057279"/>
    </source>
</evidence>
<dbReference type="Proteomes" id="UP001057279">
    <property type="component" value="Linkage Group LG21"/>
</dbReference>
<name>A0ACB9U921_9CETA</name>
<sequence>MALCSFSVVGFGMDPDLQLDIITELDLVNTTLGVTQVSGLHNTSKAFLFQGEETDIQSAKGFIEDAEREIHAAPHVSEKLIQLFRNKSEFTFLATVQQKPSTSGVILSIRELEHSG</sequence>
<dbReference type="EMBL" id="CM043046">
    <property type="protein sequence ID" value="KAI4561627.1"/>
    <property type="molecule type" value="Genomic_DNA"/>
</dbReference>
<organism evidence="1 2">
    <name type="scientific">Ovis ammon polii x Ovis aries</name>
    <dbReference type="NCBI Taxonomy" id="2918886"/>
    <lineage>
        <taxon>Eukaryota</taxon>
        <taxon>Metazoa</taxon>
        <taxon>Chordata</taxon>
        <taxon>Craniata</taxon>
        <taxon>Vertebrata</taxon>
        <taxon>Euteleostomi</taxon>
        <taxon>Mammalia</taxon>
        <taxon>Eutheria</taxon>
        <taxon>Laurasiatheria</taxon>
        <taxon>Artiodactyla</taxon>
        <taxon>Ruminantia</taxon>
        <taxon>Pecora</taxon>
        <taxon>Bovidae</taxon>
        <taxon>Caprinae</taxon>
        <taxon>Ovis</taxon>
    </lineage>
</organism>
<protein>
    <submittedName>
        <fullName evidence="1">Uncharacterized protein</fullName>
    </submittedName>
</protein>
<reference evidence="1" key="1">
    <citation type="submission" date="2022-03" db="EMBL/GenBank/DDBJ databases">
        <title>Genomic analyses of argali, domestic sheep and their hybrids provide insights into chromosomal evolution, heterosis and genetic basis of agronomic traits.</title>
        <authorList>
            <person name="Li M."/>
        </authorList>
    </citation>
    <scope>NUCLEOTIDE SEQUENCE</scope>
    <source>
        <strain evidence="1">F1 hybrid</strain>
    </source>
</reference>
<comment type="caution">
    <text evidence="1">The sequence shown here is derived from an EMBL/GenBank/DDBJ whole genome shotgun (WGS) entry which is preliminary data.</text>
</comment>
<proteinExistence type="predicted"/>
<accession>A0ACB9U921</accession>
<keyword evidence="2" id="KW-1185">Reference proteome</keyword>
<evidence type="ECO:0000313" key="1">
    <source>
        <dbReference type="EMBL" id="KAI4561627.1"/>
    </source>
</evidence>